<organism evidence="4 5">
    <name type="scientific">Paraburkholderia atlantica</name>
    <dbReference type="NCBI Taxonomy" id="2654982"/>
    <lineage>
        <taxon>Bacteria</taxon>
        <taxon>Pseudomonadati</taxon>
        <taxon>Pseudomonadota</taxon>
        <taxon>Betaproteobacteria</taxon>
        <taxon>Burkholderiales</taxon>
        <taxon>Burkholderiaceae</taxon>
        <taxon>Paraburkholderia</taxon>
    </lineage>
</organism>
<protein>
    <submittedName>
        <fullName evidence="4">Inhibitor of cysteine peptidase</fullName>
    </submittedName>
</protein>
<dbReference type="AlphaFoldDB" id="A0A7W8V3E2"/>
<keyword evidence="5" id="KW-1185">Reference proteome</keyword>
<dbReference type="OrthoDB" id="670336at2"/>
<dbReference type="Gene3D" id="2.60.40.2020">
    <property type="match status" value="1"/>
</dbReference>
<reference evidence="4 5" key="1">
    <citation type="submission" date="2020-08" db="EMBL/GenBank/DDBJ databases">
        <title>Genomic Encyclopedia of Type Strains, Phase IV (KMG-V): Genome sequencing to study the core and pangenomes of soil and plant-associated prokaryotes.</title>
        <authorList>
            <person name="Whitman W."/>
        </authorList>
    </citation>
    <scope>NUCLEOTIDE SEQUENCE [LARGE SCALE GENOMIC DNA]</scope>
    <source>
        <strain evidence="4 5">JPY158</strain>
    </source>
</reference>
<evidence type="ECO:0000256" key="1">
    <source>
        <dbReference type="ARBA" id="ARBA00022690"/>
    </source>
</evidence>
<accession>A0A7W8V3E2</accession>
<evidence type="ECO:0000313" key="4">
    <source>
        <dbReference type="EMBL" id="MBB5429750.1"/>
    </source>
</evidence>
<proteinExistence type="predicted"/>
<dbReference type="EMBL" id="JACHDD010000049">
    <property type="protein sequence ID" value="MBB5429750.1"/>
    <property type="molecule type" value="Genomic_DNA"/>
</dbReference>
<dbReference type="PANTHER" id="PTHR36530:SF1">
    <property type="entry name" value="AMOEBIASIN-1"/>
    <property type="match status" value="1"/>
</dbReference>
<dbReference type="SUPFAM" id="SSF141066">
    <property type="entry name" value="ICP-like"/>
    <property type="match status" value="1"/>
</dbReference>
<evidence type="ECO:0000256" key="2">
    <source>
        <dbReference type="ARBA" id="ARBA00022704"/>
    </source>
</evidence>
<name>A0A7W8V3E2_PARAM</name>
<gene>
    <name evidence="4" type="ORF">HDG40_007948</name>
</gene>
<dbReference type="PANTHER" id="PTHR36530">
    <property type="entry name" value="INHIBITOR OF CYSTEINE PEPTIDASE"/>
    <property type="match status" value="1"/>
</dbReference>
<keyword evidence="2" id="KW-0789">Thiol protease inhibitor</keyword>
<dbReference type="InterPro" id="IPR052781">
    <property type="entry name" value="Cys_protease_inhibitor_I42"/>
</dbReference>
<dbReference type="Proteomes" id="UP000592780">
    <property type="component" value="Unassembled WGS sequence"/>
</dbReference>
<dbReference type="RefSeq" id="WP_157646418.1">
    <property type="nucleotide sequence ID" value="NZ_JACHDD010000049.1"/>
</dbReference>
<evidence type="ECO:0000259" key="3">
    <source>
        <dbReference type="Pfam" id="PF09394"/>
    </source>
</evidence>
<dbReference type="InterPro" id="IPR036331">
    <property type="entry name" value="Chagasin-like_sf"/>
</dbReference>
<dbReference type="Pfam" id="PF09394">
    <property type="entry name" value="Inhibitor_I42"/>
    <property type="match status" value="1"/>
</dbReference>
<dbReference type="InterPro" id="IPR018990">
    <property type="entry name" value="Prot_inh_I42_chagasin"/>
</dbReference>
<sequence>MGLVLLACTPIEGAKALRHNDSRTITEADNGTTVELGAGETFVLYLSENATTGYRWAIDGLDTGLVELQESDYIGGSEAVGSGGKAHWTFHVMAPGTTYLKLKLWRPGRATAPF</sequence>
<evidence type="ECO:0000313" key="5">
    <source>
        <dbReference type="Proteomes" id="UP000592780"/>
    </source>
</evidence>
<dbReference type="GO" id="GO:0004869">
    <property type="term" value="F:cysteine-type endopeptidase inhibitor activity"/>
    <property type="evidence" value="ECO:0007669"/>
    <property type="project" value="UniProtKB-KW"/>
</dbReference>
<comment type="caution">
    <text evidence="4">The sequence shown here is derived from an EMBL/GenBank/DDBJ whole genome shotgun (WGS) entry which is preliminary data.</text>
</comment>
<keyword evidence="1" id="KW-0646">Protease inhibitor</keyword>
<feature type="domain" description="Proteinase inhibitor I42 chagasin" evidence="3">
    <location>
        <begin position="37"/>
        <end position="111"/>
    </location>
</feature>